<sequence>MGEILANTRFLSTCLIVAKLCENLPENHTLKRVIVICKAKNLKGNLADTFDYCGYTHVRVSAD</sequence>
<organism evidence="1 2">
    <name type="scientific">Corynebacterium rouxii</name>
    <dbReference type="NCBI Taxonomy" id="2719119"/>
    <lineage>
        <taxon>Bacteria</taxon>
        <taxon>Bacillati</taxon>
        <taxon>Actinomycetota</taxon>
        <taxon>Actinomycetes</taxon>
        <taxon>Mycobacteriales</taxon>
        <taxon>Corynebacteriaceae</taxon>
        <taxon>Corynebacterium</taxon>
    </lineage>
</organism>
<accession>A0A6I8MGQ5</accession>
<dbReference type="EMBL" id="LR738855">
    <property type="protein sequence ID" value="VZH84906.1"/>
    <property type="molecule type" value="Genomic_DNA"/>
</dbReference>
<evidence type="ECO:0000313" key="2">
    <source>
        <dbReference type="Proteomes" id="UP000423525"/>
    </source>
</evidence>
<gene>
    <name evidence="1" type="ORF">FRC0190_00898</name>
</gene>
<protein>
    <submittedName>
        <fullName evidence="1">Uncharacterized protein</fullName>
    </submittedName>
</protein>
<reference evidence="1 2" key="1">
    <citation type="submission" date="2019-11" db="EMBL/GenBank/DDBJ databases">
        <authorList>
            <person name="Brisse S."/>
        </authorList>
    </citation>
    <scope>NUCLEOTIDE SEQUENCE [LARGE SCALE GENOMIC DNA]</scope>
    <source>
        <strain evidence="1">FRC0190</strain>
    </source>
</reference>
<dbReference type="KEGG" id="crf:FRC0190_00898"/>
<proteinExistence type="predicted"/>
<dbReference type="AlphaFoldDB" id="A0A6I8MGQ5"/>
<name>A0A6I8MGQ5_9CORY</name>
<evidence type="ECO:0000313" key="1">
    <source>
        <dbReference type="EMBL" id="VZH84906.1"/>
    </source>
</evidence>
<dbReference type="Proteomes" id="UP000423525">
    <property type="component" value="Chromosome"/>
</dbReference>